<name>A0A1F5YN95_9BACT</name>
<keyword evidence="1" id="KW-0732">Signal</keyword>
<feature type="signal peptide" evidence="1">
    <location>
        <begin position="1"/>
        <end position="29"/>
    </location>
</feature>
<dbReference type="EMBL" id="MFIX01000205">
    <property type="protein sequence ID" value="OGG01596.1"/>
    <property type="molecule type" value="Genomic_DNA"/>
</dbReference>
<evidence type="ECO:0000256" key="1">
    <source>
        <dbReference type="SAM" id="SignalP"/>
    </source>
</evidence>
<dbReference type="Proteomes" id="UP000179129">
    <property type="component" value="Unassembled WGS sequence"/>
</dbReference>
<sequence length="309" mass="34447">MRERTGNIRLTLFWLLAAAAAGSAGPLTAVESRPQVEVKLLTDRTAVKAGEKFRIGVLFKISEGSHIYWQNPGDAGLAPEIKWVLPEGFSSGPLFWPLPRRMEEPGGLFVNAYTDEVLLFSWVQPPAVLKEGSLKVAAEANWLVCRRICVQESARPEIELAIGRPADASAGDSAVFQRYSALVPRGAGEHPDLRLESYWDGWTGDQRNVRLGIIALESADSLPEFEAQRREIQWFSYPSSSLTSENIHLNPEQSGNSRLVLHLLVRKLENNEPWPQLWGGVLTVRLVKSDQQVIDYALSFDFTDRDSVP</sequence>
<comment type="caution">
    <text evidence="3">The sequence shown here is derived from an EMBL/GenBank/DDBJ whole genome shotgun (WGS) entry which is preliminary data.</text>
</comment>
<dbReference type="Pfam" id="PF11412">
    <property type="entry name" value="DsbD_N"/>
    <property type="match status" value="1"/>
</dbReference>
<gene>
    <name evidence="3" type="ORF">A3F83_03935</name>
</gene>
<accession>A0A1F5YN95</accession>
<feature type="chain" id="PRO_5009522578" description="Thiol:disulfide interchange protein DsbD N-terminal domain-containing protein" evidence="1">
    <location>
        <begin position="30"/>
        <end position="309"/>
    </location>
</feature>
<dbReference type="AlphaFoldDB" id="A0A1F5YN95"/>
<organism evidence="3 4">
    <name type="scientific">Candidatus Glassbacteria bacterium RIFCSPLOWO2_12_FULL_58_11</name>
    <dbReference type="NCBI Taxonomy" id="1817867"/>
    <lineage>
        <taxon>Bacteria</taxon>
        <taxon>Candidatus Glassiibacteriota</taxon>
    </lineage>
</organism>
<proteinExistence type="predicted"/>
<reference evidence="3 4" key="1">
    <citation type="journal article" date="2016" name="Nat. Commun.">
        <title>Thousands of microbial genomes shed light on interconnected biogeochemical processes in an aquifer system.</title>
        <authorList>
            <person name="Anantharaman K."/>
            <person name="Brown C.T."/>
            <person name="Hug L.A."/>
            <person name="Sharon I."/>
            <person name="Castelle C.J."/>
            <person name="Probst A.J."/>
            <person name="Thomas B.C."/>
            <person name="Singh A."/>
            <person name="Wilkins M.J."/>
            <person name="Karaoz U."/>
            <person name="Brodie E.L."/>
            <person name="Williams K.H."/>
            <person name="Hubbard S.S."/>
            <person name="Banfield J.F."/>
        </authorList>
    </citation>
    <scope>NUCLEOTIDE SEQUENCE [LARGE SCALE GENOMIC DNA]</scope>
</reference>
<evidence type="ECO:0000313" key="4">
    <source>
        <dbReference type="Proteomes" id="UP000179129"/>
    </source>
</evidence>
<evidence type="ECO:0000259" key="2">
    <source>
        <dbReference type="Pfam" id="PF11412"/>
    </source>
</evidence>
<evidence type="ECO:0000313" key="3">
    <source>
        <dbReference type="EMBL" id="OGG01596.1"/>
    </source>
</evidence>
<feature type="domain" description="Thiol:disulfide interchange protein DsbD N-terminal" evidence="2">
    <location>
        <begin position="39"/>
        <end position="154"/>
    </location>
</feature>
<dbReference type="STRING" id="1817867.A3F83_03935"/>
<dbReference type="InterPro" id="IPR028250">
    <property type="entry name" value="DsbDN"/>
</dbReference>
<protein>
    <recommendedName>
        <fullName evidence="2">Thiol:disulfide interchange protein DsbD N-terminal domain-containing protein</fullName>
    </recommendedName>
</protein>